<dbReference type="Gene3D" id="2.60.40.1610">
    <property type="entry name" value="Domain of unknown function DUF1254"/>
    <property type="match status" value="1"/>
</dbReference>
<reference evidence="4 5" key="1">
    <citation type="submission" date="2021-07" db="EMBL/GenBank/DDBJ databases">
        <title>Alteriqipengyuania abyssalis NZ-12B nov, sp.nov isolated from deep sea sponge in pacific ocean.</title>
        <authorList>
            <person name="Tareen S."/>
            <person name="Wink J."/>
        </authorList>
    </citation>
    <scope>NUCLEOTIDE SEQUENCE [LARGE SCALE GENOMIC DNA]</scope>
    <source>
        <strain evidence="4 5">NZ-12B</strain>
    </source>
</reference>
<keyword evidence="1" id="KW-0732">Signal</keyword>
<dbReference type="EMBL" id="JAHWXP010000001">
    <property type="protein sequence ID" value="MBY8336192.1"/>
    <property type="molecule type" value="Genomic_DNA"/>
</dbReference>
<dbReference type="PANTHER" id="PTHR36509">
    <property type="entry name" value="BLL3101 PROTEIN"/>
    <property type="match status" value="1"/>
</dbReference>
<dbReference type="Pfam" id="PF06863">
    <property type="entry name" value="DUF1254"/>
    <property type="match status" value="1"/>
</dbReference>
<dbReference type="InterPro" id="IPR010679">
    <property type="entry name" value="DUF1254"/>
</dbReference>
<comment type="caution">
    <text evidence="4">The sequence shown here is derived from an EMBL/GenBank/DDBJ whole genome shotgun (WGS) entry which is preliminary data.</text>
</comment>
<evidence type="ECO:0000313" key="4">
    <source>
        <dbReference type="EMBL" id="MBY8336192.1"/>
    </source>
</evidence>
<feature type="chain" id="PRO_5047527807" evidence="1">
    <location>
        <begin position="27"/>
        <end position="477"/>
    </location>
</feature>
<dbReference type="InterPro" id="IPR010621">
    <property type="entry name" value="DUF1214"/>
</dbReference>
<keyword evidence="5" id="KW-1185">Reference proteome</keyword>
<evidence type="ECO:0000259" key="2">
    <source>
        <dbReference type="Pfam" id="PF06742"/>
    </source>
</evidence>
<dbReference type="InterPro" id="IPR037050">
    <property type="entry name" value="DUF1254_sf"/>
</dbReference>
<dbReference type="InterPro" id="IPR037049">
    <property type="entry name" value="DUF1214_C_sf"/>
</dbReference>
<sequence>MCHGITRRAALFNLSAASLIALPGCASIQPDPNSREDQLTGALDGTVIDAFFYAFGPYEFARSMQALSGQIDVGDTLVSEEALADAAKRAGDTSVLINRHIHVRDLADERIRSVTAPNNDTLYTSAVLELSRTAVRLTLPNSGDRYLSVALMDMFTDQTMVGHAEKGGKGGTYLIVGPDSPVKDGPDVIRMLSNDVWLLARTFVAGVDDLEAARAVQSGIVVEPVDTKSKPLLFTTLAPSEMEPHSFLALTNEVLGRSPSHPQVARAAKFADKGIVPGQLNVWDGLSLRSRAAWDAWLPRSLDMLRKGLSRSQDKPGWNAPPLILGDYGNNDLVRAAIALIGFGALKTKDARYFRTETDAAGDALSGTSSYQMVIPPEGVPVKAFWSLSVYQPDADGRLFFFKVPIDRHSINSGSSDLVKRPDGSIVLHLSRERPEEEDVVWVPTPEGSFEAIFRTYRPEEPVIDDSWSVPPLAKQG</sequence>
<feature type="domain" description="DUF1254" evidence="3">
    <location>
        <begin position="97"/>
        <end position="224"/>
    </location>
</feature>
<dbReference type="Pfam" id="PF06742">
    <property type="entry name" value="DUF1214"/>
    <property type="match status" value="1"/>
</dbReference>
<dbReference type="Gene3D" id="2.60.120.600">
    <property type="entry name" value="Domain of unknown function DUF1214, C-terminal domain"/>
    <property type="match status" value="1"/>
</dbReference>
<dbReference type="Proteomes" id="UP000759298">
    <property type="component" value="Unassembled WGS sequence"/>
</dbReference>
<evidence type="ECO:0000313" key="5">
    <source>
        <dbReference type="Proteomes" id="UP000759298"/>
    </source>
</evidence>
<dbReference type="PANTHER" id="PTHR36509:SF2">
    <property type="entry name" value="BLL3101 PROTEIN"/>
    <property type="match status" value="1"/>
</dbReference>
<dbReference type="SUPFAM" id="SSF160935">
    <property type="entry name" value="VPA0735-like"/>
    <property type="match status" value="1"/>
</dbReference>
<evidence type="ECO:0000259" key="3">
    <source>
        <dbReference type="Pfam" id="PF06863"/>
    </source>
</evidence>
<feature type="domain" description="DUF1214" evidence="2">
    <location>
        <begin position="351"/>
        <end position="461"/>
    </location>
</feature>
<proteinExistence type="predicted"/>
<gene>
    <name evidence="4" type="ORF">KYN89_03960</name>
</gene>
<dbReference type="RefSeq" id="WP_222823886.1">
    <property type="nucleotide sequence ID" value="NZ_JAHWXP010000001.1"/>
</dbReference>
<protein>
    <submittedName>
        <fullName evidence="4">DUF1254 domain-containing protein</fullName>
    </submittedName>
</protein>
<organism evidence="4 5">
    <name type="scientific">Alteriqipengyuania abyssalis</name>
    <dbReference type="NCBI Taxonomy" id="2860200"/>
    <lineage>
        <taxon>Bacteria</taxon>
        <taxon>Pseudomonadati</taxon>
        <taxon>Pseudomonadota</taxon>
        <taxon>Alphaproteobacteria</taxon>
        <taxon>Sphingomonadales</taxon>
        <taxon>Erythrobacteraceae</taxon>
        <taxon>Alteriqipengyuania</taxon>
    </lineage>
</organism>
<evidence type="ECO:0000256" key="1">
    <source>
        <dbReference type="SAM" id="SignalP"/>
    </source>
</evidence>
<accession>A0ABS7PBT4</accession>
<name>A0ABS7PBT4_9SPHN</name>
<feature type="signal peptide" evidence="1">
    <location>
        <begin position="1"/>
        <end position="26"/>
    </location>
</feature>